<evidence type="ECO:0000259" key="22">
    <source>
        <dbReference type="PROSITE" id="PS50805"/>
    </source>
</evidence>
<dbReference type="GO" id="GO:0032502">
    <property type="term" value="P:developmental process"/>
    <property type="evidence" value="ECO:0007669"/>
    <property type="project" value="UniProtKB-ARBA"/>
</dbReference>
<feature type="domain" description="C2H2-type" evidence="21">
    <location>
        <begin position="509"/>
        <end position="536"/>
    </location>
</feature>
<dbReference type="InterPro" id="IPR036051">
    <property type="entry name" value="KRAB_dom_sf"/>
</dbReference>
<proteinExistence type="inferred from homology"/>
<dbReference type="InterPro" id="IPR013087">
    <property type="entry name" value="Znf_C2H2_type"/>
</dbReference>
<dbReference type="GO" id="GO:0106333">
    <property type="term" value="C:subcortical maternal complex"/>
    <property type="evidence" value="ECO:0007669"/>
    <property type="project" value="UniProtKB-ARBA"/>
</dbReference>
<gene>
    <name evidence="23" type="ORF">MDA_GLEAN10011149</name>
</gene>
<evidence type="ECO:0000313" key="23">
    <source>
        <dbReference type="EMBL" id="ELK37489.1"/>
    </source>
</evidence>
<dbReference type="InterPro" id="IPR001680">
    <property type="entry name" value="WD40_rpt"/>
</dbReference>
<dbReference type="Proteomes" id="UP000010556">
    <property type="component" value="Unassembled WGS sequence"/>
</dbReference>
<keyword evidence="6" id="KW-0963">Cytoplasm</keyword>
<feature type="domain" description="C2H2-type" evidence="21">
    <location>
        <begin position="341"/>
        <end position="368"/>
    </location>
</feature>
<dbReference type="FunFam" id="3.30.160.60:FF:001465">
    <property type="entry name" value="Zinc finger protein 560"/>
    <property type="match status" value="1"/>
</dbReference>
<dbReference type="SMART" id="SM00355">
    <property type="entry name" value="ZnF_C2H2"/>
    <property type="match status" value="16"/>
</dbReference>
<feature type="domain" description="C2H2-type" evidence="21">
    <location>
        <begin position="173"/>
        <end position="200"/>
    </location>
</feature>
<evidence type="ECO:0000259" key="21">
    <source>
        <dbReference type="PROSITE" id="PS50157"/>
    </source>
</evidence>
<comment type="function">
    <text evidence="1">May be involved in transcriptional regulation.</text>
</comment>
<evidence type="ECO:0000256" key="5">
    <source>
        <dbReference type="ARBA" id="ARBA00006991"/>
    </source>
</evidence>
<dbReference type="FunFam" id="2.130.10.10:FF:000546">
    <property type="entry name" value="TLE family member 6, subcortical maternal complex member"/>
    <property type="match status" value="1"/>
</dbReference>
<feature type="domain" description="C2H2-type" evidence="21">
    <location>
        <begin position="257"/>
        <end position="284"/>
    </location>
</feature>
<evidence type="ECO:0000256" key="4">
    <source>
        <dbReference type="ARBA" id="ARBA00005969"/>
    </source>
</evidence>
<evidence type="ECO:0000256" key="12">
    <source>
        <dbReference type="ARBA" id="ARBA00022833"/>
    </source>
</evidence>
<dbReference type="FunFam" id="3.30.160.60:FF:003187">
    <property type="match status" value="3"/>
</dbReference>
<keyword evidence="9" id="KW-0479">Metal-binding</keyword>
<dbReference type="AlphaFoldDB" id="L5MFX3"/>
<dbReference type="FunFam" id="3.30.160.60:FF:002686">
    <property type="entry name" value="Zinc finger protein 555"/>
    <property type="match status" value="1"/>
</dbReference>
<dbReference type="InterPro" id="IPR036322">
    <property type="entry name" value="WD40_repeat_dom_sf"/>
</dbReference>
<dbReference type="GO" id="GO:0140094">
    <property type="term" value="F:structural constituent of cytoplasmic lattice"/>
    <property type="evidence" value="ECO:0007669"/>
    <property type="project" value="UniProtKB-ARBA"/>
</dbReference>
<evidence type="ECO:0000256" key="2">
    <source>
        <dbReference type="ARBA" id="ARBA00004123"/>
    </source>
</evidence>
<dbReference type="GO" id="GO:0005634">
    <property type="term" value="C:nucleus"/>
    <property type="evidence" value="ECO:0007669"/>
    <property type="project" value="UniProtKB-SubCell"/>
</dbReference>
<feature type="domain" description="C2H2-type" evidence="21">
    <location>
        <begin position="285"/>
        <end position="312"/>
    </location>
</feature>
<dbReference type="FunFam" id="3.30.160.60:FF:001146">
    <property type="entry name" value="Zinc finger protein 555"/>
    <property type="match status" value="1"/>
</dbReference>
<dbReference type="PANTHER" id="PTHR24384:SF247">
    <property type="entry name" value="ZINC FINGER PROTEIN 977"/>
    <property type="match status" value="1"/>
</dbReference>
<dbReference type="SUPFAM" id="SSF57667">
    <property type="entry name" value="beta-beta-alpha zinc fingers"/>
    <property type="match status" value="9"/>
</dbReference>
<organism evidence="23 24">
    <name type="scientific">Myotis davidii</name>
    <name type="common">David's myotis</name>
    <dbReference type="NCBI Taxonomy" id="225400"/>
    <lineage>
        <taxon>Eukaryota</taxon>
        <taxon>Metazoa</taxon>
        <taxon>Chordata</taxon>
        <taxon>Craniata</taxon>
        <taxon>Vertebrata</taxon>
        <taxon>Euteleostomi</taxon>
        <taxon>Mammalia</taxon>
        <taxon>Eutheria</taxon>
        <taxon>Laurasiatheria</taxon>
        <taxon>Chiroptera</taxon>
        <taxon>Yangochiroptera</taxon>
        <taxon>Vespertilionidae</taxon>
        <taxon>Myotis</taxon>
    </lineage>
</organism>
<feature type="domain" description="KRAB" evidence="22">
    <location>
        <begin position="8"/>
        <end position="87"/>
    </location>
</feature>
<keyword evidence="14" id="KW-0238">DNA-binding</keyword>
<dbReference type="Pfam" id="PF01352">
    <property type="entry name" value="KRAB"/>
    <property type="match status" value="1"/>
</dbReference>
<dbReference type="FunFam" id="3.30.160.60:FF:000113">
    <property type="entry name" value="zinc finger protein 699 isoform X1"/>
    <property type="match status" value="1"/>
</dbReference>
<feature type="domain" description="C2H2-type" evidence="21">
    <location>
        <begin position="369"/>
        <end position="396"/>
    </location>
</feature>
<dbReference type="Pfam" id="PF00096">
    <property type="entry name" value="zf-C2H2"/>
    <property type="match status" value="12"/>
</dbReference>
<dbReference type="FunFam" id="3.30.160.60:FF:000862">
    <property type="entry name" value="zinc finger protein 697"/>
    <property type="match status" value="1"/>
</dbReference>
<evidence type="ECO:0000256" key="19">
    <source>
        <dbReference type="PROSITE-ProRule" id="PRU00042"/>
    </source>
</evidence>
<reference evidence="24" key="1">
    <citation type="journal article" date="2013" name="Science">
        <title>Comparative analysis of bat genomes provides insight into the evolution of flight and immunity.</title>
        <authorList>
            <person name="Zhang G."/>
            <person name="Cowled C."/>
            <person name="Shi Z."/>
            <person name="Huang Z."/>
            <person name="Bishop-Lilly K.A."/>
            <person name="Fang X."/>
            <person name="Wynne J.W."/>
            <person name="Xiong Z."/>
            <person name="Baker M.L."/>
            <person name="Zhao W."/>
            <person name="Tachedjian M."/>
            <person name="Zhu Y."/>
            <person name="Zhou P."/>
            <person name="Jiang X."/>
            <person name="Ng J."/>
            <person name="Yang L."/>
            <person name="Wu L."/>
            <person name="Xiao J."/>
            <person name="Feng Y."/>
            <person name="Chen Y."/>
            <person name="Sun X."/>
            <person name="Zhang Y."/>
            <person name="Marsh G.A."/>
            <person name="Crameri G."/>
            <person name="Broder C.C."/>
            <person name="Frey K.G."/>
            <person name="Wang L.F."/>
            <person name="Wang J."/>
        </authorList>
    </citation>
    <scope>NUCLEOTIDE SEQUENCE [LARGE SCALE GENOMIC DNA]</scope>
</reference>
<keyword evidence="7" id="KW-0597">Phosphoprotein</keyword>
<dbReference type="CDD" id="cd07765">
    <property type="entry name" value="KRAB_A-box"/>
    <property type="match status" value="1"/>
</dbReference>
<dbReference type="EMBL" id="KB100339">
    <property type="protein sequence ID" value="ELK37489.1"/>
    <property type="molecule type" value="Genomic_DNA"/>
</dbReference>
<feature type="domain" description="C2H2-type" evidence="21">
    <location>
        <begin position="145"/>
        <end position="172"/>
    </location>
</feature>
<evidence type="ECO:0000256" key="14">
    <source>
        <dbReference type="ARBA" id="ARBA00023125"/>
    </source>
</evidence>
<feature type="domain" description="C2H2-type" evidence="21">
    <location>
        <begin position="537"/>
        <end position="564"/>
    </location>
</feature>
<keyword evidence="11 19" id="KW-0863">Zinc-finger</keyword>
<feature type="compositionally biased region" description="Polar residues" evidence="20">
    <location>
        <begin position="633"/>
        <end position="644"/>
    </location>
</feature>
<comment type="similarity">
    <text evidence="4">Belongs to the WD repeat Groucho/TLE family.</text>
</comment>
<dbReference type="Gene3D" id="3.30.160.60">
    <property type="entry name" value="Classic Zinc Finger"/>
    <property type="match status" value="16"/>
</dbReference>
<feature type="domain" description="C2H2-type" evidence="21">
    <location>
        <begin position="201"/>
        <end position="228"/>
    </location>
</feature>
<evidence type="ECO:0000256" key="18">
    <source>
        <dbReference type="ARBA" id="ARBA00093475"/>
    </source>
</evidence>
<dbReference type="Gene3D" id="2.130.10.10">
    <property type="entry name" value="YVTN repeat-like/Quinoprotein amine dehydrogenase"/>
    <property type="match status" value="1"/>
</dbReference>
<dbReference type="SMART" id="SM00320">
    <property type="entry name" value="WD40"/>
    <property type="match status" value="6"/>
</dbReference>
<sequence length="1067" mass="122762">MNHARDSVVFEDVALDFSQEEWALLDAAQRELYRDVMLETFRNLASVEDETQFRSNGSVSQQDLYVNKMSEEDKIAEFTRQSWASILGKIWEELSIEDQHTNQWRYLRNYVVERLCESNDQCGEGFSQTSNLNLYQKTFAEVKQNECSAYAKVFTHHSSLQSHTAIHTRHKPYQCQECGKAYSCSSDLRVHVRTHKGERPYACNLCGKTFPRTSSLNRHIRIHTAEKTYECQQCGKAFIDFSSLTSHLRSHTGEKPYKCKECGKAFSYSSTFRRHMITHTGEKPYKCKECGEVFRYSSTFRRHMISHTGETPHKCKECGEAFSYFSAFRRHMISHTGEKPYECKQCGKTFIYLQSFRRHERIHTGEKPYECKQCGKTFIYLQSFRRHERTHGGKKPYECNQCGKAFSHPSSFQGHIRVHTGEKPYECTLCGKSFNWPVSLRKHMRTHTKEKPYECKQCGKLFNLPACFREHVRMHPGDKPYECKLCGKAFYCHIPLQKHMKRHTAEKLYKCKQCGKAFSWPELLQQHVRKHSAEKPYECKECGKVFKWPSSLPIHMRMHTGEKPYECKQCGKAFSCSSSLRRHTRTHTAEKHCVYNVGSPPASEFTHSASENSHQERNLMKTGPDFKDVMATRSSDWHQQSSGVDDSPAHQLDTRPAGDSEPQFWQDVLTQQLWQMFAGTHDKVDPSRHRRKTQARARHEPGKRCPYIESLGLWSRASQHGLALILVHLQEPARTTYRFLKPICWDPEDFEVTWKRPDALPWQPKKLALPHRMKLMRTLKHGESVLATAVSSFTRHVFTCSRSGVKVWSLVGQKVEDRFPVSHLRVQTPGAYLRTCLLFSNSTTLLTGGHNLASVSVWDLMAPSLHIRDELPAADLTCQALAANLEDSLAFASFTEGTIRIWDLRDHSVVRDLPGPSNGAKSIVVKDNNIWTGGLDACLRCWDLRTKEPREYQFESQIISLSPSPREDWVLVGTANGQQWLQSTLGGQKHMVGCKNSTILGLKFSPLGQWWVSVGMDNLVSIYSMPRGTLQFQVPERTSVMCCDVSSNNRLIATGSRDHASVYQIMY</sequence>
<evidence type="ECO:0000256" key="3">
    <source>
        <dbReference type="ARBA" id="ARBA00004496"/>
    </source>
</evidence>
<keyword evidence="13" id="KW-0805">Transcription regulation</keyword>
<dbReference type="SUPFAM" id="SSF109640">
    <property type="entry name" value="KRAB domain (Kruppel-associated box)"/>
    <property type="match status" value="1"/>
</dbReference>
<protein>
    <recommendedName>
        <fullName evidence="17">Transducin-like enhancer protein 6</fullName>
    </recommendedName>
</protein>
<evidence type="ECO:0000256" key="9">
    <source>
        <dbReference type="ARBA" id="ARBA00022723"/>
    </source>
</evidence>
<evidence type="ECO:0000256" key="1">
    <source>
        <dbReference type="ARBA" id="ARBA00003767"/>
    </source>
</evidence>
<feature type="domain" description="C2H2-type" evidence="21">
    <location>
        <begin position="229"/>
        <end position="256"/>
    </location>
</feature>
<keyword evidence="8" id="KW-0853">WD repeat</keyword>
<feature type="domain" description="C2H2-type" evidence="21">
    <location>
        <begin position="453"/>
        <end position="480"/>
    </location>
</feature>
<dbReference type="Gene3D" id="6.10.140.140">
    <property type="match status" value="1"/>
</dbReference>
<dbReference type="PRINTS" id="PR01850">
    <property type="entry name" value="GROUCHOFAMLY"/>
</dbReference>
<dbReference type="SMART" id="SM00349">
    <property type="entry name" value="KRAB"/>
    <property type="match status" value="1"/>
</dbReference>
<feature type="region of interest" description="Disordered" evidence="20">
    <location>
        <begin position="633"/>
        <end position="661"/>
    </location>
</feature>
<comment type="similarity">
    <text evidence="5">Belongs to the krueppel C2H2-type zinc-finger protein family.</text>
</comment>
<dbReference type="Pfam" id="PF00400">
    <property type="entry name" value="WD40"/>
    <property type="match status" value="2"/>
</dbReference>
<dbReference type="PROSITE" id="PS00028">
    <property type="entry name" value="ZINC_FINGER_C2H2_1"/>
    <property type="match status" value="15"/>
</dbReference>
<dbReference type="InterPro" id="IPR009146">
    <property type="entry name" value="Groucho_enhance"/>
</dbReference>
<dbReference type="Pfam" id="PF13912">
    <property type="entry name" value="zf-C2H2_6"/>
    <property type="match status" value="1"/>
</dbReference>
<dbReference type="FunFam" id="3.30.160.60:FF:000156">
    <property type="entry name" value="Zinc finger protein 568"/>
    <property type="match status" value="3"/>
</dbReference>
<dbReference type="SMART" id="SM00614">
    <property type="entry name" value="ZnF_BED"/>
    <property type="match status" value="4"/>
</dbReference>
<dbReference type="FunFam" id="3.30.160.60:FF:000371">
    <property type="entry name" value="Zinc finger protein 555"/>
    <property type="match status" value="2"/>
</dbReference>
<dbReference type="SUPFAM" id="SSF50978">
    <property type="entry name" value="WD40 repeat-like"/>
    <property type="match status" value="1"/>
</dbReference>
<dbReference type="PROSITE" id="PS50157">
    <property type="entry name" value="ZINC_FINGER_C2H2_2"/>
    <property type="match status" value="16"/>
</dbReference>
<evidence type="ECO:0000313" key="24">
    <source>
        <dbReference type="Proteomes" id="UP000010556"/>
    </source>
</evidence>
<accession>L5MFX3</accession>
<dbReference type="GO" id="GO:0140095">
    <property type="term" value="C:cytoplasmic lattice"/>
    <property type="evidence" value="ECO:0007669"/>
    <property type="project" value="UniProtKB-ARBA"/>
</dbReference>
<dbReference type="InterPro" id="IPR050752">
    <property type="entry name" value="C2H2-ZF_domain"/>
</dbReference>
<dbReference type="GO" id="GO:0000981">
    <property type="term" value="F:DNA-binding transcription factor activity, RNA polymerase II-specific"/>
    <property type="evidence" value="ECO:0007669"/>
    <property type="project" value="TreeGrafter"/>
</dbReference>
<feature type="domain" description="C2H2-type" evidence="21">
    <location>
        <begin position="565"/>
        <end position="592"/>
    </location>
</feature>
<dbReference type="InterPro" id="IPR015943">
    <property type="entry name" value="WD40/YVTN_repeat-like_dom_sf"/>
</dbReference>
<keyword evidence="12" id="KW-0862">Zinc</keyword>
<evidence type="ECO:0000256" key="16">
    <source>
        <dbReference type="ARBA" id="ARBA00023242"/>
    </source>
</evidence>
<evidence type="ECO:0000256" key="10">
    <source>
        <dbReference type="ARBA" id="ARBA00022737"/>
    </source>
</evidence>
<name>L5MFX3_MYODS</name>
<comment type="subcellular location">
    <subcellularLocation>
        <location evidence="3">Cytoplasm</location>
    </subcellularLocation>
    <subcellularLocation>
        <location evidence="2">Nucleus</location>
    </subcellularLocation>
</comment>
<keyword evidence="15" id="KW-0804">Transcription</keyword>
<feature type="domain" description="C2H2-type" evidence="21">
    <location>
        <begin position="481"/>
        <end position="508"/>
    </location>
</feature>
<evidence type="ECO:0000256" key="13">
    <source>
        <dbReference type="ARBA" id="ARBA00023015"/>
    </source>
</evidence>
<dbReference type="GO" id="GO:0000978">
    <property type="term" value="F:RNA polymerase II cis-regulatory region sequence-specific DNA binding"/>
    <property type="evidence" value="ECO:0007669"/>
    <property type="project" value="TreeGrafter"/>
</dbReference>
<dbReference type="GO" id="GO:0000122">
    <property type="term" value="P:negative regulation of transcription by RNA polymerase II"/>
    <property type="evidence" value="ECO:0007669"/>
    <property type="project" value="UniProtKB-ARBA"/>
</dbReference>
<feature type="domain" description="C2H2-type" evidence="21">
    <location>
        <begin position="397"/>
        <end position="424"/>
    </location>
</feature>
<dbReference type="eggNOG" id="KOG1721">
    <property type="taxonomic scope" value="Eukaryota"/>
</dbReference>
<dbReference type="FunFam" id="3.30.160.60:FF:000184">
    <property type="entry name" value="Zinc finger protein 333"/>
    <property type="match status" value="1"/>
</dbReference>
<comment type="subunit">
    <text evidence="18">Homodimers. Component of the subcortical maternal complex (SCMC), at least composed of NLRP5, KHDC3, OOEP, and TLE6. Within the complex, interacts with NLRP5, KHDC3 and OOEP. The SCMC may facilitate translocation of its components between the nuclear and cytoplasmic compartments. As part of the SCMC interacts with the SCMC-associated protein ZBED3. As part of the SCMC interacts with the SCMC-associated protein NLRP4F. As part of the SCMC interacts with the SCMC-associated protein CFL1/Cofilin-1. Interacts with FOXG1/BF-1; the interaction inhibits TLE1 interaction with FOXG1/BF-1. Interacts with NFATC1. Interacts with PAX6.</text>
</comment>
<dbReference type="InterPro" id="IPR036236">
    <property type="entry name" value="Znf_C2H2_sf"/>
</dbReference>
<keyword evidence="24" id="KW-1185">Reference proteome</keyword>
<dbReference type="GO" id="GO:0008270">
    <property type="term" value="F:zinc ion binding"/>
    <property type="evidence" value="ECO:0007669"/>
    <property type="project" value="UniProtKB-KW"/>
</dbReference>
<dbReference type="InterPro" id="IPR001909">
    <property type="entry name" value="KRAB"/>
</dbReference>
<evidence type="ECO:0000256" key="17">
    <source>
        <dbReference type="ARBA" id="ARBA00073393"/>
    </source>
</evidence>
<keyword evidence="16" id="KW-0539">Nucleus</keyword>
<evidence type="ECO:0000256" key="11">
    <source>
        <dbReference type="ARBA" id="ARBA00022771"/>
    </source>
</evidence>
<feature type="domain" description="C2H2-type" evidence="21">
    <location>
        <begin position="313"/>
        <end position="340"/>
    </location>
</feature>
<evidence type="ECO:0000256" key="15">
    <source>
        <dbReference type="ARBA" id="ARBA00023163"/>
    </source>
</evidence>
<dbReference type="GO" id="GO:0140089">
    <property type="term" value="P:protein storage"/>
    <property type="evidence" value="ECO:0007669"/>
    <property type="project" value="UniProtKB-ARBA"/>
</dbReference>
<evidence type="ECO:0000256" key="7">
    <source>
        <dbReference type="ARBA" id="ARBA00022553"/>
    </source>
</evidence>
<evidence type="ECO:0000256" key="20">
    <source>
        <dbReference type="SAM" id="MobiDB-lite"/>
    </source>
</evidence>
<feature type="domain" description="C2H2-type" evidence="21">
    <location>
        <begin position="425"/>
        <end position="452"/>
    </location>
</feature>
<evidence type="ECO:0000256" key="8">
    <source>
        <dbReference type="ARBA" id="ARBA00022574"/>
    </source>
</evidence>
<dbReference type="FunFam" id="3.30.160.60:FF:001903">
    <property type="entry name" value="Zinc finger protein 16"/>
    <property type="match status" value="1"/>
</dbReference>
<feature type="region of interest" description="Disordered" evidence="20">
    <location>
        <begin position="681"/>
        <end position="701"/>
    </location>
</feature>
<dbReference type="PANTHER" id="PTHR24384">
    <property type="entry name" value="FINGER PUTATIVE TRANSCRIPTION FACTOR FAMILY-RELATED"/>
    <property type="match status" value="1"/>
</dbReference>
<dbReference type="PROSITE" id="PS50805">
    <property type="entry name" value="KRAB"/>
    <property type="match status" value="1"/>
</dbReference>
<keyword evidence="10" id="KW-0677">Repeat</keyword>
<evidence type="ECO:0000256" key="6">
    <source>
        <dbReference type="ARBA" id="ARBA00022490"/>
    </source>
</evidence>